<evidence type="ECO:0000259" key="5">
    <source>
        <dbReference type="Pfam" id="PF22020"/>
    </source>
</evidence>
<dbReference type="SUPFAM" id="SSF53335">
    <property type="entry name" value="S-adenosyl-L-methionine-dependent methyltransferases"/>
    <property type="match status" value="1"/>
</dbReference>
<proteinExistence type="predicted"/>
<dbReference type="Pfam" id="PF01170">
    <property type="entry name" value="UPF0020"/>
    <property type="match status" value="1"/>
</dbReference>
<dbReference type="Proteomes" id="UP000886787">
    <property type="component" value="Unassembled WGS sequence"/>
</dbReference>
<dbReference type="PROSITE" id="PS01261">
    <property type="entry name" value="UPF0020"/>
    <property type="match status" value="1"/>
</dbReference>
<dbReference type="Gene3D" id="3.30.2130.30">
    <property type="match status" value="1"/>
</dbReference>
<evidence type="ECO:0000259" key="4">
    <source>
        <dbReference type="Pfam" id="PF02926"/>
    </source>
</evidence>
<evidence type="ECO:0000256" key="2">
    <source>
        <dbReference type="ARBA" id="ARBA00022679"/>
    </source>
</evidence>
<feature type="domain" description="THUMP" evidence="4">
    <location>
        <begin position="69"/>
        <end position="154"/>
    </location>
</feature>
<dbReference type="GO" id="GO:0070043">
    <property type="term" value="F:rRNA (guanine-N7-)-methyltransferase activity"/>
    <property type="evidence" value="ECO:0007669"/>
    <property type="project" value="TreeGrafter"/>
</dbReference>
<dbReference type="InterPro" id="IPR053943">
    <property type="entry name" value="RlmKL-like_Mtase_CS"/>
</dbReference>
<keyword evidence="1 6" id="KW-0489">Methyltransferase</keyword>
<dbReference type="Pfam" id="PF22020">
    <property type="entry name" value="RlmL_1st"/>
    <property type="match status" value="1"/>
</dbReference>
<dbReference type="GO" id="GO:0008990">
    <property type="term" value="F:rRNA (guanine-N2-)-methyltransferase activity"/>
    <property type="evidence" value="ECO:0007669"/>
    <property type="project" value="TreeGrafter"/>
</dbReference>
<dbReference type="PANTHER" id="PTHR47313">
    <property type="entry name" value="RIBOSOMAL RNA LARGE SUBUNIT METHYLTRANSFERASE K/L"/>
    <property type="match status" value="1"/>
</dbReference>
<keyword evidence="2" id="KW-0808">Transferase</keyword>
<comment type="caution">
    <text evidence="6">The sequence shown here is derived from an EMBL/GenBank/DDBJ whole genome shotgun (WGS) entry which is preliminary data.</text>
</comment>
<protein>
    <submittedName>
        <fullName evidence="6">Class I SAM-dependent RNA methyltransferase</fullName>
    </submittedName>
</protein>
<dbReference type="InterPro" id="IPR000241">
    <property type="entry name" value="RlmKL-like_Mtase"/>
</dbReference>
<evidence type="ECO:0000313" key="7">
    <source>
        <dbReference type="Proteomes" id="UP000886787"/>
    </source>
</evidence>
<gene>
    <name evidence="6" type="ORF">IAD32_01095</name>
</gene>
<dbReference type="EMBL" id="DVFW01000006">
    <property type="protein sequence ID" value="HIQ79866.1"/>
    <property type="molecule type" value="Genomic_DNA"/>
</dbReference>
<feature type="domain" description="RlmL ferredoxin-like" evidence="5">
    <location>
        <begin position="5"/>
        <end position="59"/>
    </location>
</feature>
<dbReference type="GO" id="GO:0003723">
    <property type="term" value="F:RNA binding"/>
    <property type="evidence" value="ECO:0007669"/>
    <property type="project" value="InterPro"/>
</dbReference>
<dbReference type="InterPro" id="IPR054170">
    <property type="entry name" value="RlmL_1st"/>
</dbReference>
<accession>A0A9D1CTN2</accession>
<feature type="domain" description="Ribosomal RNA large subunit methyltransferase K/L-like methyltransferase" evidence="3">
    <location>
        <begin position="163"/>
        <end position="367"/>
    </location>
</feature>
<dbReference type="Gene3D" id="3.40.50.150">
    <property type="entry name" value="Vaccinia Virus protein VP39"/>
    <property type="match status" value="1"/>
</dbReference>
<evidence type="ECO:0000259" key="3">
    <source>
        <dbReference type="Pfam" id="PF01170"/>
    </source>
</evidence>
<evidence type="ECO:0000313" key="6">
    <source>
        <dbReference type="EMBL" id="HIQ79866.1"/>
    </source>
</evidence>
<dbReference type="InterPro" id="IPR029063">
    <property type="entry name" value="SAM-dependent_MTases_sf"/>
</dbReference>
<reference evidence="6" key="1">
    <citation type="submission" date="2020-10" db="EMBL/GenBank/DDBJ databases">
        <authorList>
            <person name="Gilroy R."/>
        </authorList>
    </citation>
    <scope>NUCLEOTIDE SEQUENCE</scope>
    <source>
        <strain evidence="6">ChiSjej1B19-3389</strain>
    </source>
</reference>
<dbReference type="InterPro" id="IPR004114">
    <property type="entry name" value="THUMP_dom"/>
</dbReference>
<reference evidence="6" key="2">
    <citation type="journal article" date="2021" name="PeerJ">
        <title>Extensive microbial diversity within the chicken gut microbiome revealed by metagenomics and culture.</title>
        <authorList>
            <person name="Gilroy R."/>
            <person name="Ravi A."/>
            <person name="Getino M."/>
            <person name="Pursley I."/>
            <person name="Horton D.L."/>
            <person name="Alikhan N.F."/>
            <person name="Baker D."/>
            <person name="Gharbi K."/>
            <person name="Hall N."/>
            <person name="Watson M."/>
            <person name="Adriaenssens E.M."/>
            <person name="Foster-Nyarko E."/>
            <person name="Jarju S."/>
            <person name="Secka A."/>
            <person name="Antonio M."/>
            <person name="Oren A."/>
            <person name="Chaudhuri R.R."/>
            <person name="La Ragione R."/>
            <person name="Hildebrand F."/>
            <person name="Pallen M.J."/>
        </authorList>
    </citation>
    <scope>NUCLEOTIDE SEQUENCE</scope>
    <source>
        <strain evidence="6">ChiSjej1B19-3389</strain>
    </source>
</reference>
<organism evidence="6 7">
    <name type="scientific">Candidatus Scatavimonas merdigallinarum</name>
    <dbReference type="NCBI Taxonomy" id="2840914"/>
    <lineage>
        <taxon>Bacteria</taxon>
        <taxon>Bacillati</taxon>
        <taxon>Bacillota</taxon>
        <taxon>Clostridia</taxon>
        <taxon>Eubacteriales</taxon>
        <taxon>Oscillospiraceae</taxon>
        <taxon>Oscillospiraceae incertae sedis</taxon>
        <taxon>Candidatus Scatavimonas</taxon>
    </lineage>
</organism>
<sequence>MEQFKLVCPCLLGMEGLVAEELRRMEAQNVRPENGRVLCDGDFTMLARINLCSRFAERVQIFMGVFRADTFDGLFEQVRALPWENFVGKKDRFPVKGKTLSSKLMSVPDCQSIIKKAVVERLKSKYRTEWFEETGSLYQIQFLILKDMVSLMIDTSGAGLYKRGYRRHAGPAPLKETLAAAMADLSRVRANHTVIDPMCGSGTILIEAAMKAKNIAPGLHRHFTAQQWQNMPQIIWKREEEAARDAIRRDSAFEGFGYDIDQQALQLAKENAGKAGVADAIAFQARDICDFYETMPRASVICNPPYGERLLDLKQARKLYSIMGARFEKKPGWSYTVISPDKLFERFFGRQADKRRKLYNGMIKCQVYMYFKNETD</sequence>
<evidence type="ECO:0000256" key="1">
    <source>
        <dbReference type="ARBA" id="ARBA00022603"/>
    </source>
</evidence>
<dbReference type="Pfam" id="PF02926">
    <property type="entry name" value="THUMP"/>
    <property type="match status" value="1"/>
</dbReference>
<dbReference type="AlphaFoldDB" id="A0A9D1CTN2"/>
<dbReference type="CDD" id="cd11715">
    <property type="entry name" value="THUMP_AdoMetMT"/>
    <property type="match status" value="1"/>
</dbReference>
<dbReference type="PANTHER" id="PTHR47313:SF1">
    <property type="entry name" value="RIBOSOMAL RNA LARGE SUBUNIT METHYLTRANSFERASE K_L"/>
    <property type="match status" value="1"/>
</dbReference>
<name>A0A9D1CTN2_9FIRM</name>